<reference evidence="2" key="1">
    <citation type="submission" date="2017-02" db="EMBL/GenBank/DDBJ databases">
        <authorList>
            <person name="Tafer H."/>
            <person name="Lopandic K."/>
        </authorList>
    </citation>
    <scope>NUCLEOTIDE SEQUENCE [LARGE SCALE GENOMIC DNA]</scope>
    <source>
        <strain evidence="2">CBS 366.77</strain>
    </source>
</reference>
<evidence type="ECO:0000313" key="1">
    <source>
        <dbReference type="EMBL" id="RJE22670.1"/>
    </source>
</evidence>
<name>A0A3A2ZJC7_9EURO</name>
<evidence type="ECO:0000313" key="2">
    <source>
        <dbReference type="Proteomes" id="UP000266188"/>
    </source>
</evidence>
<dbReference type="EMBL" id="MVGC01000156">
    <property type="protein sequence ID" value="RJE22670.1"/>
    <property type="molecule type" value="Genomic_DNA"/>
</dbReference>
<dbReference type="AlphaFoldDB" id="A0A3A2ZJC7"/>
<organism evidence="1 2">
    <name type="scientific">Aspergillus sclerotialis</name>
    <dbReference type="NCBI Taxonomy" id="2070753"/>
    <lineage>
        <taxon>Eukaryota</taxon>
        <taxon>Fungi</taxon>
        <taxon>Dikarya</taxon>
        <taxon>Ascomycota</taxon>
        <taxon>Pezizomycotina</taxon>
        <taxon>Eurotiomycetes</taxon>
        <taxon>Eurotiomycetidae</taxon>
        <taxon>Eurotiales</taxon>
        <taxon>Aspergillaceae</taxon>
        <taxon>Aspergillus</taxon>
        <taxon>Aspergillus subgen. Polypaecilum</taxon>
    </lineage>
</organism>
<gene>
    <name evidence="1" type="ORF">PHISCL_04973</name>
</gene>
<proteinExistence type="predicted"/>
<keyword evidence="2" id="KW-1185">Reference proteome</keyword>
<protein>
    <submittedName>
        <fullName evidence="1">Uncharacterized protein</fullName>
    </submittedName>
</protein>
<sequence>MRPAHKFLGAEVLVPILPPPPPLPSPPLPADLALDLSSFLDVTHVLELRLRLAGEGGMEDSGVADEEPEDEDVLSLRLQCAQRNKLKPHPRQLAQTVSLP</sequence>
<accession>A0A3A2ZJC7</accession>
<comment type="caution">
    <text evidence="1">The sequence shown here is derived from an EMBL/GenBank/DDBJ whole genome shotgun (WGS) entry which is preliminary data.</text>
</comment>
<dbReference type="Proteomes" id="UP000266188">
    <property type="component" value="Unassembled WGS sequence"/>
</dbReference>